<proteinExistence type="predicted"/>
<comment type="caution">
    <text evidence="2">The sequence shown here is derived from an EMBL/GenBank/DDBJ whole genome shotgun (WGS) entry which is preliminary data.</text>
</comment>
<evidence type="ECO:0000313" key="3">
    <source>
        <dbReference type="Proteomes" id="UP000237662"/>
    </source>
</evidence>
<organism evidence="2 3">
    <name type="scientific">Neolewinella xylanilytica</name>
    <dbReference type="NCBI Taxonomy" id="1514080"/>
    <lineage>
        <taxon>Bacteria</taxon>
        <taxon>Pseudomonadati</taxon>
        <taxon>Bacteroidota</taxon>
        <taxon>Saprospiria</taxon>
        <taxon>Saprospirales</taxon>
        <taxon>Lewinellaceae</taxon>
        <taxon>Neolewinella</taxon>
    </lineage>
</organism>
<dbReference type="AlphaFoldDB" id="A0A2S6IBE7"/>
<name>A0A2S6IBE7_9BACT</name>
<evidence type="ECO:0000313" key="2">
    <source>
        <dbReference type="EMBL" id="PPK88834.1"/>
    </source>
</evidence>
<dbReference type="InterPro" id="IPR025665">
    <property type="entry name" value="Beta-barrel_OMP_2"/>
</dbReference>
<dbReference type="Pfam" id="PF13568">
    <property type="entry name" value="OMP_b-brl_2"/>
    <property type="match status" value="1"/>
</dbReference>
<keyword evidence="3" id="KW-1185">Reference proteome</keyword>
<evidence type="ECO:0000259" key="1">
    <source>
        <dbReference type="Pfam" id="PF13568"/>
    </source>
</evidence>
<dbReference type="OrthoDB" id="1001536at2"/>
<accession>A0A2S6IBE7</accession>
<dbReference type="EMBL" id="PTJC01000005">
    <property type="protein sequence ID" value="PPK88834.1"/>
    <property type="molecule type" value="Genomic_DNA"/>
</dbReference>
<protein>
    <submittedName>
        <fullName evidence="2">Outer membrane protein with beta-barrel domain</fullName>
    </submittedName>
</protein>
<dbReference type="Proteomes" id="UP000237662">
    <property type="component" value="Unassembled WGS sequence"/>
</dbReference>
<reference evidence="2 3" key="1">
    <citation type="submission" date="2018-02" db="EMBL/GenBank/DDBJ databases">
        <title>Genomic Encyclopedia of Archaeal and Bacterial Type Strains, Phase II (KMG-II): from individual species to whole genera.</title>
        <authorList>
            <person name="Goeker M."/>
        </authorList>
    </citation>
    <scope>NUCLEOTIDE SEQUENCE [LARGE SCALE GENOMIC DNA]</scope>
    <source>
        <strain evidence="2 3">DSM 29526</strain>
    </source>
</reference>
<gene>
    <name evidence="2" type="ORF">CLV84_1807</name>
</gene>
<feature type="domain" description="Outer membrane protein beta-barrel" evidence="1">
    <location>
        <begin position="32"/>
        <end position="194"/>
    </location>
</feature>
<sequence>MLRRLWVNQPLNDMRNRIIILLPLLFLSVVSFAQIELGIKAGLATESLQGEDFSFSRAGGEDLRFALEDADYGFQFGALLRLPLGEKLTLQPEVTFNSSKTNYRFDDPDTPGSEVVFDERYNDVNVPVLLSYKVAFLRFNAGPVGHFFLSNTNDLSNQEGLDRTFDTFNLGYTLGGSIDIGPLTLDVRYDGNFSKYGETWTFDGNEFEIDQAPKRWIGSVAYRF</sequence>